<evidence type="ECO:0000256" key="2">
    <source>
        <dbReference type="SAM" id="SignalP"/>
    </source>
</evidence>
<keyword evidence="2" id="KW-0732">Signal</keyword>
<keyword evidence="4" id="KW-1185">Reference proteome</keyword>
<proteinExistence type="predicted"/>
<dbReference type="InterPro" id="IPR037126">
    <property type="entry name" value="PdaC/RsiV-like_sf"/>
</dbReference>
<evidence type="ECO:0000313" key="3">
    <source>
        <dbReference type="EMBL" id="GJN65189.1"/>
    </source>
</evidence>
<dbReference type="RefSeq" id="WP_238317440.1">
    <property type="nucleotide sequence ID" value="NZ_BQKV01000067.1"/>
</dbReference>
<reference evidence="3" key="1">
    <citation type="journal article" date="2022" name="Int. J. Syst. Evol. Microbiol.">
        <title>Genome-based, phenotypic and chemotaxonomic classification of Faecalibacterium strains: proposal of three novel species Faecalibacterium duncaniae sp. nov., Faecalibacterium hattorii sp. nov. and Faecalibacterium gallinarum sp. nov. .</title>
        <authorList>
            <person name="Sakamoto M."/>
            <person name="Sakurai N."/>
            <person name="Tanno H."/>
            <person name="Iino T."/>
            <person name="Ohkuma M."/>
            <person name="Endo A."/>
        </authorList>
    </citation>
    <scope>NUCLEOTIDE SEQUENCE</scope>
    <source>
        <strain evidence="3">JCM 17207</strain>
    </source>
</reference>
<dbReference type="Gene3D" id="3.90.640.20">
    <property type="entry name" value="Heat-shock cognate protein, ATPase"/>
    <property type="match status" value="1"/>
</dbReference>
<feature type="compositionally biased region" description="Polar residues" evidence="1">
    <location>
        <begin position="46"/>
        <end position="57"/>
    </location>
</feature>
<protein>
    <recommendedName>
        <fullName evidence="5">DUF3298 domain-containing protein</fullName>
    </recommendedName>
</protein>
<dbReference type="AlphaFoldDB" id="A0AA37MYQ0"/>
<evidence type="ECO:0000256" key="1">
    <source>
        <dbReference type="SAM" id="MobiDB-lite"/>
    </source>
</evidence>
<organism evidence="3 4">
    <name type="scientific">Faecalibacterium gallinarum</name>
    <dbReference type="NCBI Taxonomy" id="2903556"/>
    <lineage>
        <taxon>Bacteria</taxon>
        <taxon>Bacillati</taxon>
        <taxon>Bacillota</taxon>
        <taxon>Clostridia</taxon>
        <taxon>Eubacteriales</taxon>
        <taxon>Oscillospiraceae</taxon>
        <taxon>Faecalibacterium</taxon>
    </lineage>
</organism>
<sequence>MKIRFMLAAGTLAAALLLAGCSASSTSSASSASSTASSTPASSAAVSQETASSETEAQTLESLLGSDYVDYISETILMNMENRMDLEPEVEYYPVINDAPLTDYVTIDENLPFEVNEDGDVVITFDAGVVADESHGEQFFILPALNK</sequence>
<feature type="compositionally biased region" description="Low complexity" evidence="1">
    <location>
        <begin position="29"/>
        <end position="45"/>
    </location>
</feature>
<evidence type="ECO:0008006" key="5">
    <source>
        <dbReference type="Google" id="ProtNLM"/>
    </source>
</evidence>
<accession>A0AA37MYQ0</accession>
<name>A0AA37MYQ0_9FIRM</name>
<dbReference type="EMBL" id="BQKV01000067">
    <property type="protein sequence ID" value="GJN65189.1"/>
    <property type="molecule type" value="Genomic_DNA"/>
</dbReference>
<feature type="chain" id="PRO_5041394459" description="DUF3298 domain-containing protein" evidence="2">
    <location>
        <begin position="30"/>
        <end position="147"/>
    </location>
</feature>
<feature type="region of interest" description="Disordered" evidence="1">
    <location>
        <begin position="29"/>
        <end position="57"/>
    </location>
</feature>
<gene>
    <name evidence="3" type="ORF">JCM17207_18140</name>
</gene>
<dbReference type="Proteomes" id="UP001055185">
    <property type="component" value="Unassembled WGS sequence"/>
</dbReference>
<feature type="signal peptide" evidence="2">
    <location>
        <begin position="1"/>
        <end position="29"/>
    </location>
</feature>
<dbReference type="PROSITE" id="PS51257">
    <property type="entry name" value="PROKAR_LIPOPROTEIN"/>
    <property type="match status" value="1"/>
</dbReference>
<comment type="caution">
    <text evidence="3">The sequence shown here is derived from an EMBL/GenBank/DDBJ whole genome shotgun (WGS) entry which is preliminary data.</text>
</comment>
<evidence type="ECO:0000313" key="4">
    <source>
        <dbReference type="Proteomes" id="UP001055185"/>
    </source>
</evidence>